<dbReference type="Proteomes" id="UP000034681">
    <property type="component" value="Unassembled WGS sequence"/>
</dbReference>
<protein>
    <recommendedName>
        <fullName evidence="1">Metallo-beta-lactamase domain-containing protein</fullName>
    </recommendedName>
</protein>
<dbReference type="InterPro" id="IPR001279">
    <property type="entry name" value="Metallo-B-lactamas"/>
</dbReference>
<dbReference type="InterPro" id="IPR036866">
    <property type="entry name" value="RibonucZ/Hydroxyglut_hydro"/>
</dbReference>
<dbReference type="CDD" id="cd07715">
    <property type="entry name" value="TaR3-like_MBL-fold"/>
    <property type="match status" value="1"/>
</dbReference>
<sequence>MQPAVPTTPSLSPPPPHCHPFSVRFWGVRGNIPTPGPQWVEFGGNTACIEVRVGGECLIFDGGTGLRLLGQQLVTRAETTAHLFFTHSYWDRIQGFPFFQPAFQPHYCLHIYGGTAVTGASIKQCLMAQMVRPNFPIPLPKMRAKLLFHDLAPGESWEIAATGSSGLGVTPTLVSAPESGSPIIVETCSLNRFDRAIGYRVSWNGSTLVYATDVSHGPYSDPALLHLARGADVLIYDAAYSEPMPFVPGGSIAGESGSRSPGDPYSAPGLEILWHQGLAVAEAAGVGQLVLFHHSPDYDDGQLLALESQMQQNFPTSCLAREGMHLILNPGQP</sequence>
<organism evidence="2 3">
    <name type="scientific">Prochlorothrix hollandica PCC 9006 = CALU 1027</name>
    <dbReference type="NCBI Taxonomy" id="317619"/>
    <lineage>
        <taxon>Bacteria</taxon>
        <taxon>Bacillati</taxon>
        <taxon>Cyanobacteriota</taxon>
        <taxon>Cyanophyceae</taxon>
        <taxon>Prochlorotrichales</taxon>
        <taxon>Prochlorotrichaceae</taxon>
        <taxon>Prochlorothrix</taxon>
    </lineage>
</organism>
<feature type="domain" description="Metallo-beta-lactamase" evidence="1">
    <location>
        <begin position="69"/>
        <end position="294"/>
    </location>
</feature>
<keyword evidence="3" id="KW-1185">Reference proteome</keyword>
<dbReference type="Pfam" id="PF12706">
    <property type="entry name" value="Lactamase_B_2"/>
    <property type="match status" value="1"/>
</dbReference>
<dbReference type="Gene3D" id="3.60.15.10">
    <property type="entry name" value="Ribonuclease Z/Hydroxyacylglutathione hydrolase-like"/>
    <property type="match status" value="1"/>
</dbReference>
<proteinExistence type="predicted"/>
<evidence type="ECO:0000313" key="3">
    <source>
        <dbReference type="Proteomes" id="UP000034681"/>
    </source>
</evidence>
<gene>
    <name evidence="2" type="ORF">PROH_00185</name>
</gene>
<dbReference type="STRING" id="317619.GCA_000332315_03176"/>
<accession>A0A0M2PXL6</accession>
<comment type="caution">
    <text evidence="2">The sequence shown here is derived from an EMBL/GenBank/DDBJ whole genome shotgun (WGS) entry which is preliminary data.</text>
</comment>
<reference evidence="2" key="1">
    <citation type="submission" date="2012-04" db="EMBL/GenBank/DDBJ databases">
        <authorList>
            <person name="Borisov I.G."/>
            <person name="Ivanikova N.V."/>
            <person name="Pinevich A.V."/>
        </authorList>
    </citation>
    <scope>NUCLEOTIDE SEQUENCE</scope>
    <source>
        <strain evidence="2">CALU 1027</strain>
    </source>
</reference>
<dbReference type="AlphaFoldDB" id="A0A0M2PXL6"/>
<dbReference type="eggNOG" id="COG1235">
    <property type="taxonomic scope" value="Bacteria"/>
</dbReference>
<dbReference type="SUPFAM" id="SSF56281">
    <property type="entry name" value="Metallo-hydrolase/oxidoreductase"/>
    <property type="match status" value="1"/>
</dbReference>
<name>A0A0M2PXL6_PROHO</name>
<dbReference type="EMBL" id="AJTX02000002">
    <property type="protein sequence ID" value="KKJ00910.1"/>
    <property type="molecule type" value="Genomic_DNA"/>
</dbReference>
<evidence type="ECO:0000313" key="2">
    <source>
        <dbReference type="EMBL" id="KKJ00910.1"/>
    </source>
</evidence>
<evidence type="ECO:0000259" key="1">
    <source>
        <dbReference type="Pfam" id="PF12706"/>
    </source>
</evidence>